<dbReference type="RefSeq" id="XP_024712788.1">
    <property type="nucleotide sequence ID" value="XM_024859114.1"/>
</dbReference>
<keyword evidence="2" id="KW-1185">Reference proteome</keyword>
<dbReference type="Proteomes" id="UP000241107">
    <property type="component" value="Unassembled WGS sequence"/>
</dbReference>
<evidence type="ECO:0000313" key="2">
    <source>
        <dbReference type="Proteomes" id="UP000241107"/>
    </source>
</evidence>
<dbReference type="EMBL" id="PYFQ01000010">
    <property type="protein sequence ID" value="PSK36915.1"/>
    <property type="molecule type" value="Genomic_DNA"/>
</dbReference>
<name>A0A2P7YLV1_9ASCO</name>
<reference evidence="1 2" key="1">
    <citation type="submission" date="2018-03" db="EMBL/GenBank/DDBJ databases">
        <title>Candida pseudohaemulonii genome assembly and annotation.</title>
        <authorList>
            <person name="Munoz J.F."/>
            <person name="Gade L.G."/>
            <person name="Chow N.A."/>
            <person name="Litvintseva A.P."/>
            <person name="Loparev V.N."/>
            <person name="Cuomo C.A."/>
        </authorList>
    </citation>
    <scope>NUCLEOTIDE SEQUENCE [LARGE SCALE GENOMIC DNA]</scope>
    <source>
        <strain evidence="1 2">B12108</strain>
    </source>
</reference>
<accession>A0A2P7YLV1</accession>
<protein>
    <submittedName>
        <fullName evidence="1">Uncharacterized protein</fullName>
    </submittedName>
</protein>
<evidence type="ECO:0000313" key="1">
    <source>
        <dbReference type="EMBL" id="PSK36915.1"/>
    </source>
</evidence>
<dbReference type="GeneID" id="36567168"/>
<gene>
    <name evidence="1" type="ORF">C7M61_003780</name>
</gene>
<dbReference type="VEuPathDB" id="FungiDB:C7M61_003780"/>
<dbReference type="AlphaFoldDB" id="A0A2P7YLV1"/>
<sequence length="197" mass="23319">MYLNSTLRRKIQRYSELHYRNPEDDQDYEQTFEDSEIDDLEFLMKEAFFCHDGKESNFRRIQQEKFIKDAHSASELKVKLNYFSYNDHNLAMEIDNPYNISVNDMEKAMRTMAFEKLKGFHTANAALQKQLSTNSAEMSTEGANTPFAQNQRKEVGCRVRKTMVDLLPSRLLRIRVGGNQSRLPRFRESRERPRIYT</sequence>
<proteinExistence type="predicted"/>
<comment type="caution">
    <text evidence="1">The sequence shown here is derived from an EMBL/GenBank/DDBJ whole genome shotgun (WGS) entry which is preliminary data.</text>
</comment>
<organism evidence="1 2">
    <name type="scientific">Candidozyma pseudohaemuli</name>
    <dbReference type="NCBI Taxonomy" id="418784"/>
    <lineage>
        <taxon>Eukaryota</taxon>
        <taxon>Fungi</taxon>
        <taxon>Dikarya</taxon>
        <taxon>Ascomycota</taxon>
        <taxon>Saccharomycotina</taxon>
        <taxon>Pichiomycetes</taxon>
        <taxon>Metschnikowiaceae</taxon>
        <taxon>Candidozyma</taxon>
    </lineage>
</organism>